<sequence>MSSMYDPESLTEMLPFYYKRIFPYGPYLRWLFYGNLDNFRKREFSFTLNHDIYARYISYNSPSELKKDLIKRCPQKIDLGAIYDVCPKDHLQHSVFTPRMRELVFDIDMTDYDDVRYCCSGADICAKCWRYMIIACKILDTALREDFDFQLLLWVFSGRRGIHCWVCDPAALDLDGRGRSALAEYLSVLTSNPVKKVYLGAGDTLHPHLKRARIIIEDQFPKILEEQELLSTKERQSKVLNLVSNGEIRNEIEKEWNRMEQQGNDGAKWDKLVAIIRHHQAKSSDRKLRFAVDEILLELVYPRLDIHVTKGVNHLLKSPFCVHPKTGKVCVPFQPRAVERFNPAKVPTINQLIAEVELYDEKHNLLNKTIDETTTTATTNENTASDATTNNETVTGNETPMDTTTEEPSQATNGEIQATKGETEATKSETQPVKQTEPAVATPVAKQLRNEYKKTCLVKSIAVFEEFLKAFHGVWKGELAGGVSTSGADPMTF</sequence>
<comment type="similarity">
    <text evidence="1 10">Belongs to the eukaryotic-type primase small subunit family.</text>
</comment>
<dbReference type="EC" id="2.7.7.-" evidence="10"/>
<dbReference type="SUPFAM" id="SSF56747">
    <property type="entry name" value="Prim-pol domain"/>
    <property type="match status" value="1"/>
</dbReference>
<evidence type="ECO:0000256" key="3">
    <source>
        <dbReference type="ARBA" id="ARBA00022515"/>
    </source>
</evidence>
<evidence type="ECO:0000256" key="2">
    <source>
        <dbReference type="ARBA" id="ARBA00022478"/>
    </source>
</evidence>
<reference evidence="12" key="1">
    <citation type="submission" date="2021-05" db="EMBL/GenBank/DDBJ databases">
        <authorList>
            <person name="Alioto T."/>
            <person name="Alioto T."/>
            <person name="Gomez Garrido J."/>
        </authorList>
    </citation>
    <scope>NUCLEOTIDE SEQUENCE</scope>
</reference>
<organism evidence="12">
    <name type="scientific">Cacopsylla melanoneura</name>
    <dbReference type="NCBI Taxonomy" id="428564"/>
    <lineage>
        <taxon>Eukaryota</taxon>
        <taxon>Metazoa</taxon>
        <taxon>Ecdysozoa</taxon>
        <taxon>Arthropoda</taxon>
        <taxon>Hexapoda</taxon>
        <taxon>Insecta</taxon>
        <taxon>Pterygota</taxon>
        <taxon>Neoptera</taxon>
        <taxon>Paraneoptera</taxon>
        <taxon>Hemiptera</taxon>
        <taxon>Sternorrhyncha</taxon>
        <taxon>Psylloidea</taxon>
        <taxon>Psyllidae</taxon>
        <taxon>Psyllinae</taxon>
        <taxon>Cacopsylla</taxon>
    </lineage>
</organism>
<dbReference type="InterPro" id="IPR014052">
    <property type="entry name" value="DNA_primase_ssu_euk/arc"/>
</dbReference>
<dbReference type="Pfam" id="PF01896">
    <property type="entry name" value="DNA_primase_S"/>
    <property type="match status" value="1"/>
</dbReference>
<dbReference type="NCBIfam" id="TIGR00335">
    <property type="entry name" value="primase_sml"/>
    <property type="match status" value="1"/>
</dbReference>
<feature type="compositionally biased region" description="Low complexity" evidence="11">
    <location>
        <begin position="372"/>
        <end position="399"/>
    </location>
</feature>
<dbReference type="AlphaFoldDB" id="A0A8D8LE16"/>
<dbReference type="GO" id="GO:0006269">
    <property type="term" value="P:DNA replication, synthesis of primer"/>
    <property type="evidence" value="ECO:0007669"/>
    <property type="project" value="UniProtKB-KW"/>
</dbReference>
<evidence type="ECO:0000256" key="6">
    <source>
        <dbReference type="ARBA" id="ARBA00022705"/>
    </source>
</evidence>
<dbReference type="FunFam" id="3.90.920.10:FF:000003">
    <property type="entry name" value="DNA primase"/>
    <property type="match status" value="1"/>
</dbReference>
<dbReference type="PANTHER" id="PTHR10536">
    <property type="entry name" value="DNA PRIMASE SMALL SUBUNIT"/>
    <property type="match status" value="1"/>
</dbReference>
<evidence type="ECO:0000256" key="4">
    <source>
        <dbReference type="ARBA" id="ARBA00022679"/>
    </source>
</evidence>
<keyword evidence="4 10" id="KW-0808">Transferase</keyword>
<dbReference type="CDD" id="cd04860">
    <property type="entry name" value="AE_Prim_S"/>
    <property type="match status" value="1"/>
</dbReference>
<keyword evidence="9" id="KW-0804">Transcription</keyword>
<keyword evidence="6 10" id="KW-0235">DNA replication</keyword>
<evidence type="ECO:0000313" key="12">
    <source>
        <dbReference type="EMBL" id="CAG6608314.1"/>
    </source>
</evidence>
<dbReference type="GO" id="GO:0046872">
    <property type="term" value="F:metal ion binding"/>
    <property type="evidence" value="ECO:0007669"/>
    <property type="project" value="UniProtKB-KW"/>
</dbReference>
<keyword evidence="8" id="KW-0862">Zinc</keyword>
<keyword evidence="3 10" id="KW-0639">Primosome</keyword>
<evidence type="ECO:0000256" key="11">
    <source>
        <dbReference type="SAM" id="MobiDB-lite"/>
    </source>
</evidence>
<feature type="compositionally biased region" description="Polar residues" evidence="11">
    <location>
        <begin position="400"/>
        <end position="416"/>
    </location>
</feature>
<protein>
    <recommendedName>
        <fullName evidence="10">DNA primase</fullName>
        <ecNumber evidence="10">2.7.7.-</ecNumber>
    </recommendedName>
</protein>
<dbReference type="InterPro" id="IPR002755">
    <property type="entry name" value="DNA_primase_S"/>
</dbReference>
<dbReference type="GO" id="GO:0005658">
    <property type="term" value="C:alpha DNA polymerase:primase complex"/>
    <property type="evidence" value="ECO:0007669"/>
    <property type="project" value="UniProtKB-ARBA"/>
</dbReference>
<accession>A0A8D8LE16</accession>
<evidence type="ECO:0000256" key="10">
    <source>
        <dbReference type="RuleBase" id="RU003514"/>
    </source>
</evidence>
<name>A0A8D8LE16_9HEMI</name>
<proteinExistence type="inferred from homology"/>
<evidence type="ECO:0000256" key="8">
    <source>
        <dbReference type="ARBA" id="ARBA00022833"/>
    </source>
</evidence>
<keyword evidence="5" id="KW-0548">Nucleotidyltransferase</keyword>
<keyword evidence="7" id="KW-0479">Metal-binding</keyword>
<feature type="region of interest" description="Disordered" evidence="11">
    <location>
        <begin position="372"/>
        <end position="442"/>
    </location>
</feature>
<dbReference type="Gene3D" id="3.90.920.10">
    <property type="entry name" value="DNA primase, PRIM domain"/>
    <property type="match status" value="1"/>
</dbReference>
<keyword evidence="2 10" id="KW-0240">DNA-directed RNA polymerase</keyword>
<dbReference type="EMBL" id="HBUF01011078">
    <property type="protein sequence ID" value="CAG6608314.1"/>
    <property type="molecule type" value="Transcribed_RNA"/>
</dbReference>
<evidence type="ECO:0000256" key="7">
    <source>
        <dbReference type="ARBA" id="ARBA00022723"/>
    </source>
</evidence>
<evidence type="ECO:0000256" key="9">
    <source>
        <dbReference type="ARBA" id="ARBA00023163"/>
    </source>
</evidence>
<evidence type="ECO:0000256" key="1">
    <source>
        <dbReference type="ARBA" id="ARBA00009762"/>
    </source>
</evidence>
<dbReference type="GO" id="GO:0003899">
    <property type="term" value="F:DNA-directed RNA polymerase activity"/>
    <property type="evidence" value="ECO:0007669"/>
    <property type="project" value="InterPro"/>
</dbReference>
<evidence type="ECO:0000256" key="5">
    <source>
        <dbReference type="ARBA" id="ARBA00022695"/>
    </source>
</evidence>